<feature type="domain" description="SGNH hydrolase-type esterase" evidence="1">
    <location>
        <begin position="11"/>
        <end position="200"/>
    </location>
</feature>
<evidence type="ECO:0000259" key="1">
    <source>
        <dbReference type="Pfam" id="PF13472"/>
    </source>
</evidence>
<dbReference type="RefSeq" id="WP_153832057.1">
    <property type="nucleotide sequence ID" value="NZ_WJQT01000005.1"/>
</dbReference>
<dbReference type="Pfam" id="PF13472">
    <property type="entry name" value="Lipase_GDSL_2"/>
    <property type="match status" value="1"/>
</dbReference>
<reference evidence="2 3" key="1">
    <citation type="submission" date="2019-11" db="EMBL/GenBank/DDBJ databases">
        <title>Characterisation of Fundicoccus ignavus gen. nov. sp. nov., a novel genus of the family Aerococcaceae from bulk tank milk.</title>
        <authorList>
            <person name="Siebert A."/>
            <person name="Huptas C."/>
            <person name="Wenning M."/>
            <person name="Scherer S."/>
            <person name="Doll E.V."/>
        </authorList>
    </citation>
    <scope>NUCLEOTIDE SEQUENCE [LARGE SCALE GENOMIC DNA]</scope>
    <source>
        <strain evidence="2 3">DSM 109652</strain>
    </source>
</reference>
<dbReference type="InterPro" id="IPR036514">
    <property type="entry name" value="SGNH_hydro_sf"/>
</dbReference>
<dbReference type="PANTHER" id="PTHR30383">
    <property type="entry name" value="THIOESTERASE 1/PROTEASE 1/LYSOPHOSPHOLIPASE L1"/>
    <property type="match status" value="1"/>
</dbReference>
<dbReference type="CDD" id="cd01834">
    <property type="entry name" value="SGNH_hydrolase_like_2"/>
    <property type="match status" value="1"/>
</dbReference>
<dbReference type="Gene3D" id="3.40.50.1110">
    <property type="entry name" value="SGNH hydrolase"/>
    <property type="match status" value="1"/>
</dbReference>
<evidence type="ECO:0000313" key="3">
    <source>
        <dbReference type="Proteomes" id="UP000440066"/>
    </source>
</evidence>
<keyword evidence="2" id="KW-0378">Hydrolase</keyword>
<sequence length="207" mass="23461">MLFEKKDRLLFMGDSITDSGRNYDAMPAGWSSWGDGYVNLLNAYTTALLPETELMVVNRGVSGNTIVDMAARWQTDALDFQADWITIMIGVNDVWRHYDGTFPQVVQVDAGQFEQVYRELIEVTLPKVKGIILLSPFMVEGRLDDPMRQQVDKYRAIVEKLAADYQLPYGNVQAKVDEFLQHQSSYVLSSDRVHPSLAGHLLIAQAW</sequence>
<protein>
    <submittedName>
        <fullName evidence="2">SGNH hydrolase</fullName>
    </submittedName>
</protein>
<organism evidence="2 3">
    <name type="scientific">Fundicoccus ignavus</name>
    <dbReference type="NCBI Taxonomy" id="2664442"/>
    <lineage>
        <taxon>Bacteria</taxon>
        <taxon>Bacillati</taxon>
        <taxon>Bacillota</taxon>
        <taxon>Bacilli</taxon>
        <taxon>Lactobacillales</taxon>
        <taxon>Aerococcaceae</taxon>
        <taxon>Fundicoccus</taxon>
    </lineage>
</organism>
<dbReference type="PANTHER" id="PTHR30383:SF5">
    <property type="entry name" value="SGNH HYDROLASE-TYPE ESTERASE DOMAIN-CONTAINING PROTEIN"/>
    <property type="match status" value="1"/>
</dbReference>
<proteinExistence type="predicted"/>
<comment type="caution">
    <text evidence="2">The sequence shown here is derived from an EMBL/GenBank/DDBJ whole genome shotgun (WGS) entry which is preliminary data.</text>
</comment>
<dbReference type="SUPFAM" id="SSF52266">
    <property type="entry name" value="SGNH hydrolase"/>
    <property type="match status" value="1"/>
</dbReference>
<accession>A0A844CCR4</accession>
<gene>
    <name evidence="2" type="ORF">GF867_05255</name>
</gene>
<evidence type="ECO:0000313" key="2">
    <source>
        <dbReference type="EMBL" id="MRJ46970.1"/>
    </source>
</evidence>
<dbReference type="AlphaFoldDB" id="A0A844CCR4"/>
<dbReference type="EMBL" id="WJQT01000005">
    <property type="protein sequence ID" value="MRJ46970.1"/>
    <property type="molecule type" value="Genomic_DNA"/>
</dbReference>
<name>A0A844CCR4_9LACT</name>
<dbReference type="Proteomes" id="UP000440066">
    <property type="component" value="Unassembled WGS sequence"/>
</dbReference>
<dbReference type="GO" id="GO:0004622">
    <property type="term" value="F:phosphatidylcholine lysophospholipase activity"/>
    <property type="evidence" value="ECO:0007669"/>
    <property type="project" value="TreeGrafter"/>
</dbReference>
<dbReference type="InterPro" id="IPR051532">
    <property type="entry name" value="Ester_Hydrolysis_Enzymes"/>
</dbReference>
<dbReference type="InterPro" id="IPR013830">
    <property type="entry name" value="SGNH_hydro"/>
</dbReference>